<evidence type="ECO:0000313" key="9">
    <source>
        <dbReference type="Proteomes" id="UP000198379"/>
    </source>
</evidence>
<evidence type="ECO:0000256" key="7">
    <source>
        <dbReference type="SAM" id="MobiDB-lite"/>
    </source>
</evidence>
<protein>
    <submittedName>
        <fullName evidence="8">Type IV secretory pathway, VirD4 component, TraG/TraD family ATPase</fullName>
    </submittedName>
</protein>
<evidence type="ECO:0000256" key="2">
    <source>
        <dbReference type="ARBA" id="ARBA00008806"/>
    </source>
</evidence>
<dbReference type="AlphaFoldDB" id="A0A238VPG9"/>
<dbReference type="CDD" id="cd01127">
    <property type="entry name" value="TrwB_TraG_TraD_VirD4"/>
    <property type="match status" value="1"/>
</dbReference>
<keyword evidence="6" id="KW-0472">Membrane</keyword>
<accession>A0A238VPG9</accession>
<feature type="region of interest" description="Disordered" evidence="7">
    <location>
        <begin position="454"/>
        <end position="478"/>
    </location>
</feature>
<dbReference type="InterPro" id="IPR051539">
    <property type="entry name" value="T4SS-coupling_protein"/>
</dbReference>
<evidence type="ECO:0000313" key="8">
    <source>
        <dbReference type="EMBL" id="SNR35673.1"/>
    </source>
</evidence>
<name>A0A238VPG9_9FLAO</name>
<organism evidence="8 9">
    <name type="scientific">Dokdonia pacifica</name>
    <dbReference type="NCBI Taxonomy" id="1627892"/>
    <lineage>
        <taxon>Bacteria</taxon>
        <taxon>Pseudomonadati</taxon>
        <taxon>Bacteroidota</taxon>
        <taxon>Flavobacteriia</taxon>
        <taxon>Flavobacteriales</taxon>
        <taxon>Flavobacteriaceae</taxon>
        <taxon>Dokdonia</taxon>
    </lineage>
</organism>
<dbReference type="GO" id="GO:0005886">
    <property type="term" value="C:plasma membrane"/>
    <property type="evidence" value="ECO:0007669"/>
    <property type="project" value="UniProtKB-SubCell"/>
</dbReference>
<dbReference type="PANTHER" id="PTHR37937">
    <property type="entry name" value="CONJUGATIVE TRANSFER: DNA TRANSPORT"/>
    <property type="match status" value="1"/>
</dbReference>
<evidence type="ECO:0000256" key="5">
    <source>
        <dbReference type="ARBA" id="ARBA00022989"/>
    </source>
</evidence>
<dbReference type="Pfam" id="PF02534">
    <property type="entry name" value="T4SS-DNA_transf"/>
    <property type="match status" value="1"/>
</dbReference>
<dbReference type="SUPFAM" id="SSF52540">
    <property type="entry name" value="P-loop containing nucleoside triphosphate hydrolases"/>
    <property type="match status" value="1"/>
</dbReference>
<sequence length="478" mass="54549">MFTEIISDLTEDFADGVMSLGKRDHSLNASFGKKSQLFSSKHHAFSIGVGNNLSTEQAHSHLMCMAPSGVGKTSSVIFPSIINIAQSSEGASMVIGDPKREFEPIEPFLKSCGYKVYALDFLYPEKSIDFNPLTRAASSSELYIIIDMLVNKNGKRNDSDYWTQQSIKTIFDFADFLKTHTDPKYHNIANIAYLLENMIGEEQTIRTLFATESNPDIWRRFKTLAGNASDRTKSSILSSAIGALSFISMSEDLCDITSVDSFDFSRLKSEKIVLFLRCPLQNQGVYNTIFGIFYKQLFDYLYKEIPQEYDRKIFVIIDELANIPLPDFANVISTARSFFGILGILQSENQLYEKYGEWNAKTILNNCCRAYFTGLTDECQRLQESLGSYTYKDKDKAERTRYLMAAQELRTMPRDQVLVMPNGGLKPILLKGIKPWYKMSKYVEYMNMTDVENPFSRESNGRHQTEYLPLESYRNENN</sequence>
<dbReference type="Gene3D" id="3.40.50.300">
    <property type="entry name" value="P-loop containing nucleotide triphosphate hydrolases"/>
    <property type="match status" value="1"/>
</dbReference>
<gene>
    <name evidence="8" type="ORF">SAMN06265376_10175</name>
</gene>
<dbReference type="PANTHER" id="PTHR37937:SF1">
    <property type="entry name" value="CONJUGATIVE TRANSFER: DNA TRANSPORT"/>
    <property type="match status" value="1"/>
</dbReference>
<proteinExistence type="inferred from homology"/>
<comment type="similarity">
    <text evidence="2">Belongs to the VirD4/TraG family.</text>
</comment>
<dbReference type="InterPro" id="IPR027417">
    <property type="entry name" value="P-loop_NTPase"/>
</dbReference>
<dbReference type="Proteomes" id="UP000198379">
    <property type="component" value="Unassembled WGS sequence"/>
</dbReference>
<dbReference type="EMBL" id="FZNY01000001">
    <property type="protein sequence ID" value="SNR35673.1"/>
    <property type="molecule type" value="Genomic_DNA"/>
</dbReference>
<keyword evidence="5" id="KW-1133">Transmembrane helix</keyword>
<keyword evidence="9" id="KW-1185">Reference proteome</keyword>
<evidence type="ECO:0000256" key="3">
    <source>
        <dbReference type="ARBA" id="ARBA00022475"/>
    </source>
</evidence>
<evidence type="ECO:0000256" key="1">
    <source>
        <dbReference type="ARBA" id="ARBA00004651"/>
    </source>
</evidence>
<reference evidence="8 9" key="1">
    <citation type="submission" date="2017-06" db="EMBL/GenBank/DDBJ databases">
        <authorList>
            <person name="Kim H.J."/>
            <person name="Triplett B.A."/>
        </authorList>
    </citation>
    <scope>NUCLEOTIDE SEQUENCE [LARGE SCALE GENOMIC DNA]</scope>
    <source>
        <strain evidence="8 9">DSM 25597</strain>
    </source>
</reference>
<keyword evidence="3" id="KW-1003">Cell membrane</keyword>
<evidence type="ECO:0000256" key="6">
    <source>
        <dbReference type="ARBA" id="ARBA00023136"/>
    </source>
</evidence>
<comment type="subcellular location">
    <subcellularLocation>
        <location evidence="1">Cell membrane</location>
        <topology evidence="1">Multi-pass membrane protein</topology>
    </subcellularLocation>
</comment>
<evidence type="ECO:0000256" key="4">
    <source>
        <dbReference type="ARBA" id="ARBA00022692"/>
    </source>
</evidence>
<dbReference type="InterPro" id="IPR003688">
    <property type="entry name" value="TraG/VirD4"/>
</dbReference>
<keyword evidence="4" id="KW-0812">Transmembrane</keyword>